<dbReference type="EMBL" id="LUKD01000001">
    <property type="protein sequence ID" value="KYG68752.1"/>
    <property type="molecule type" value="Genomic_DNA"/>
</dbReference>
<dbReference type="Proteomes" id="UP000075799">
    <property type="component" value="Unassembled WGS sequence"/>
</dbReference>
<dbReference type="PANTHER" id="PTHR33154:SF33">
    <property type="entry name" value="TRANSCRIPTIONAL REPRESSOR SDPR"/>
    <property type="match status" value="1"/>
</dbReference>
<dbReference type="GO" id="GO:0003700">
    <property type="term" value="F:DNA-binding transcription factor activity"/>
    <property type="evidence" value="ECO:0007669"/>
    <property type="project" value="InterPro"/>
</dbReference>
<dbReference type="SUPFAM" id="SSF46785">
    <property type="entry name" value="Winged helix' DNA-binding domain"/>
    <property type="match status" value="1"/>
</dbReference>
<dbReference type="InterPro" id="IPR051081">
    <property type="entry name" value="HTH_MetalResp_TranReg"/>
</dbReference>
<feature type="domain" description="HTH arsR-type" evidence="4">
    <location>
        <begin position="5"/>
        <end position="98"/>
    </location>
</feature>
<evidence type="ECO:0000259" key="4">
    <source>
        <dbReference type="PROSITE" id="PS50987"/>
    </source>
</evidence>
<evidence type="ECO:0000256" key="1">
    <source>
        <dbReference type="ARBA" id="ARBA00023015"/>
    </source>
</evidence>
<dbReference type="InterPro" id="IPR001845">
    <property type="entry name" value="HTH_ArsR_DNA-bd_dom"/>
</dbReference>
<dbReference type="CDD" id="cd00090">
    <property type="entry name" value="HTH_ARSR"/>
    <property type="match status" value="1"/>
</dbReference>
<gene>
    <name evidence="5" type="ORF">AZI87_05840</name>
</gene>
<keyword evidence="2" id="KW-0238">DNA-binding</keyword>
<dbReference type="OrthoDB" id="7192471at2"/>
<protein>
    <submittedName>
        <fullName evidence="5">Transcriptional regulator</fullName>
    </submittedName>
</protein>
<organism evidence="5 6">
    <name type="scientific">Bdellovibrio bacteriovorus</name>
    <dbReference type="NCBI Taxonomy" id="959"/>
    <lineage>
        <taxon>Bacteria</taxon>
        <taxon>Pseudomonadati</taxon>
        <taxon>Bdellovibrionota</taxon>
        <taxon>Bdellovibrionia</taxon>
        <taxon>Bdellovibrionales</taxon>
        <taxon>Pseudobdellovibrionaceae</taxon>
        <taxon>Bdellovibrio</taxon>
    </lineage>
</organism>
<evidence type="ECO:0000256" key="3">
    <source>
        <dbReference type="ARBA" id="ARBA00023163"/>
    </source>
</evidence>
<proteinExistence type="predicted"/>
<dbReference type="PRINTS" id="PR00778">
    <property type="entry name" value="HTHARSR"/>
</dbReference>
<comment type="caution">
    <text evidence="5">The sequence shown here is derived from an EMBL/GenBank/DDBJ whole genome shotgun (WGS) entry which is preliminary data.</text>
</comment>
<reference evidence="5 6" key="1">
    <citation type="submission" date="2016-03" db="EMBL/GenBank/DDBJ databases">
        <authorList>
            <person name="Ploux O."/>
        </authorList>
    </citation>
    <scope>NUCLEOTIDE SEQUENCE [LARGE SCALE GENOMIC DNA]</scope>
    <source>
        <strain evidence="5 6">EC13</strain>
    </source>
</reference>
<dbReference type="InterPro" id="IPR011991">
    <property type="entry name" value="ArsR-like_HTH"/>
</dbReference>
<name>A0A162GR57_BDEBC</name>
<keyword evidence="3" id="KW-0804">Transcription</keyword>
<sequence length="98" mass="11102">MTTKTVRLTDKQFEQIGKALAEPRRYMILKQIGSCKNDGAMSCSALQEVHEISAATLSHHIKELETAGLIEITREGKFMRMSIQREVLHAYLDKLAKI</sequence>
<evidence type="ECO:0000313" key="6">
    <source>
        <dbReference type="Proteomes" id="UP000075799"/>
    </source>
</evidence>
<evidence type="ECO:0000256" key="2">
    <source>
        <dbReference type="ARBA" id="ARBA00023125"/>
    </source>
</evidence>
<keyword evidence="1" id="KW-0805">Transcription regulation</keyword>
<dbReference type="AlphaFoldDB" id="A0A162GR57"/>
<accession>A0A162GR57</accession>
<dbReference type="PROSITE" id="PS50987">
    <property type="entry name" value="HTH_ARSR_2"/>
    <property type="match status" value="1"/>
</dbReference>
<evidence type="ECO:0000313" key="5">
    <source>
        <dbReference type="EMBL" id="KYG68752.1"/>
    </source>
</evidence>
<dbReference type="SMART" id="SM00418">
    <property type="entry name" value="HTH_ARSR"/>
    <property type="match status" value="1"/>
</dbReference>
<dbReference type="InterPro" id="IPR036390">
    <property type="entry name" value="WH_DNA-bd_sf"/>
</dbReference>
<dbReference type="InterPro" id="IPR036388">
    <property type="entry name" value="WH-like_DNA-bd_sf"/>
</dbReference>
<dbReference type="PANTHER" id="PTHR33154">
    <property type="entry name" value="TRANSCRIPTIONAL REGULATOR, ARSR FAMILY"/>
    <property type="match status" value="1"/>
</dbReference>
<dbReference type="RefSeq" id="WP_063205446.1">
    <property type="nucleotide sequence ID" value="NZ_LUKD01000001.1"/>
</dbReference>
<dbReference type="GO" id="GO:0003677">
    <property type="term" value="F:DNA binding"/>
    <property type="evidence" value="ECO:0007669"/>
    <property type="project" value="UniProtKB-KW"/>
</dbReference>
<dbReference type="Gene3D" id="1.10.10.10">
    <property type="entry name" value="Winged helix-like DNA-binding domain superfamily/Winged helix DNA-binding domain"/>
    <property type="match status" value="1"/>
</dbReference>
<dbReference type="Pfam" id="PF12840">
    <property type="entry name" value="HTH_20"/>
    <property type="match status" value="1"/>
</dbReference>